<reference evidence="1 2" key="1">
    <citation type="submission" date="2014-04" db="EMBL/GenBank/DDBJ databases">
        <authorList>
            <consortium name="DOE Joint Genome Institute"/>
            <person name="Kuo A."/>
            <person name="Zuccaro A."/>
            <person name="Kohler A."/>
            <person name="Nagy L.G."/>
            <person name="Floudas D."/>
            <person name="Copeland A."/>
            <person name="Barry K.W."/>
            <person name="Cichocki N."/>
            <person name="Veneault-Fourrey C."/>
            <person name="LaButti K."/>
            <person name="Lindquist E.A."/>
            <person name="Lipzen A."/>
            <person name="Lundell T."/>
            <person name="Morin E."/>
            <person name="Murat C."/>
            <person name="Sun H."/>
            <person name="Tunlid A."/>
            <person name="Henrissat B."/>
            <person name="Grigoriev I.V."/>
            <person name="Hibbett D.S."/>
            <person name="Martin F."/>
            <person name="Nordberg H.P."/>
            <person name="Cantor M.N."/>
            <person name="Hua S.X."/>
        </authorList>
    </citation>
    <scope>NUCLEOTIDE SEQUENCE [LARGE SCALE GENOMIC DNA]</scope>
    <source>
        <strain evidence="1 2">MAFF 305830</strain>
    </source>
</reference>
<dbReference type="InterPro" id="IPR032675">
    <property type="entry name" value="LRR_dom_sf"/>
</dbReference>
<evidence type="ECO:0000313" key="2">
    <source>
        <dbReference type="Proteomes" id="UP000054097"/>
    </source>
</evidence>
<dbReference type="SUPFAM" id="SSF52047">
    <property type="entry name" value="RNI-like"/>
    <property type="match status" value="1"/>
</dbReference>
<gene>
    <name evidence="1" type="ORF">M408DRAFT_26993</name>
</gene>
<dbReference type="Gene3D" id="3.80.10.10">
    <property type="entry name" value="Ribonuclease Inhibitor"/>
    <property type="match status" value="1"/>
</dbReference>
<dbReference type="OrthoDB" id="2884925at2759"/>
<organism evidence="1 2">
    <name type="scientific">Serendipita vermifera MAFF 305830</name>
    <dbReference type="NCBI Taxonomy" id="933852"/>
    <lineage>
        <taxon>Eukaryota</taxon>
        <taxon>Fungi</taxon>
        <taxon>Dikarya</taxon>
        <taxon>Basidiomycota</taxon>
        <taxon>Agaricomycotina</taxon>
        <taxon>Agaricomycetes</taxon>
        <taxon>Sebacinales</taxon>
        <taxon>Serendipitaceae</taxon>
        <taxon>Serendipita</taxon>
    </lineage>
</organism>
<dbReference type="HOGENOM" id="CLU_032935_2_0_1"/>
<proteinExistence type="predicted"/>
<name>A0A0C3AX16_SERVB</name>
<keyword evidence="2" id="KW-1185">Reference proteome</keyword>
<protein>
    <submittedName>
        <fullName evidence="1">Uncharacterized protein</fullName>
    </submittedName>
</protein>
<dbReference type="Gene3D" id="1.20.1280.50">
    <property type="match status" value="1"/>
</dbReference>
<accession>A0A0C3AX16</accession>
<sequence length="515" mass="58429">MQNPNKTKNRVPTDRELISLREIASRKGELLKSINSQLSEAQGRYDEIMARYESILSELHAAKRHAAMLQTQKAMISNEMNEICGVLHPVRRLPVETLRHIFEETLEASTRAKLWQATQLSYVCQHWRAVSLNDPSLWSDIIVDFRKPVDAITEYWNRAVERVKMVPSNVCFNNFGGEKYSPFGMWGYEEEEKRKVAACGLLRIPIIRKLEINADTTCPIIEALSMIAEFPTGQLESFKLGKRSYEMSNENSSWDWGVFLHQFPPTRLLALEHLPNLSFSQSKSFSSLLDLRITFCGDFDAMELLCLCPTLERLVIQGCYGFYKDYLNQPPIAIVTLTALEVTDGGTFPWGAPLHFPSLSTLVVHMIEDDLPDEIYSFLANHPSISNLDVFIDTPDVIQLATMAPQLTKFTVFSYADGLVKTFSDLASASLQGPAFPRLEVLDLRDTFINMEEFDHFIKTRCLPAEHIKSELIGNCRPLRELVVTLPKTHTGSRLIAEATRIEKGDDGMTSLSWL</sequence>
<reference evidence="2" key="2">
    <citation type="submission" date="2015-01" db="EMBL/GenBank/DDBJ databases">
        <title>Evolutionary Origins and Diversification of the Mycorrhizal Mutualists.</title>
        <authorList>
            <consortium name="DOE Joint Genome Institute"/>
            <consortium name="Mycorrhizal Genomics Consortium"/>
            <person name="Kohler A."/>
            <person name="Kuo A."/>
            <person name="Nagy L.G."/>
            <person name="Floudas D."/>
            <person name="Copeland A."/>
            <person name="Barry K.W."/>
            <person name="Cichocki N."/>
            <person name="Veneault-Fourrey C."/>
            <person name="LaButti K."/>
            <person name="Lindquist E.A."/>
            <person name="Lipzen A."/>
            <person name="Lundell T."/>
            <person name="Morin E."/>
            <person name="Murat C."/>
            <person name="Riley R."/>
            <person name="Ohm R."/>
            <person name="Sun H."/>
            <person name="Tunlid A."/>
            <person name="Henrissat B."/>
            <person name="Grigoriev I.V."/>
            <person name="Hibbett D.S."/>
            <person name="Martin F."/>
        </authorList>
    </citation>
    <scope>NUCLEOTIDE SEQUENCE [LARGE SCALE GENOMIC DNA]</scope>
    <source>
        <strain evidence="2">MAFF 305830</strain>
    </source>
</reference>
<dbReference type="EMBL" id="KN824323">
    <property type="protein sequence ID" value="KIM24524.1"/>
    <property type="molecule type" value="Genomic_DNA"/>
</dbReference>
<dbReference type="AlphaFoldDB" id="A0A0C3AX16"/>
<evidence type="ECO:0000313" key="1">
    <source>
        <dbReference type="EMBL" id="KIM24524.1"/>
    </source>
</evidence>
<dbReference type="Proteomes" id="UP000054097">
    <property type="component" value="Unassembled WGS sequence"/>
</dbReference>
<dbReference type="STRING" id="933852.A0A0C3AX16"/>